<dbReference type="Gene3D" id="2.40.160.60">
    <property type="entry name" value="Outer membrane protein transport protein (OMPP1/FadL/TodX)"/>
    <property type="match status" value="1"/>
</dbReference>
<name>A0A4V2F1Q8_9BACT</name>
<dbReference type="InterPro" id="IPR045741">
    <property type="entry name" value="PorV"/>
</dbReference>
<protein>
    <recommendedName>
        <fullName evidence="2">Type IX secretion system protein PorV domain-containing protein</fullName>
    </recommendedName>
</protein>
<dbReference type="Pfam" id="PF19572">
    <property type="entry name" value="PorV"/>
    <property type="match status" value="1"/>
</dbReference>
<dbReference type="NCBIfam" id="NF033710">
    <property type="entry name" value="T9SS_OM_PorV"/>
    <property type="match status" value="1"/>
</dbReference>
<sequence length="375" mass="40115">MTRQYIKSTRTSLSMLLIAACGLLPQAARAQEGTESKMVNTAVPMLRIAPDARAAAMGETGISTSADGASIFYNAAKTVFAKNEGGYSLNYVNWLKQITPGFYMLSLSGYQKLDEKQAVSGSIRYYNTGKVEERDFNNTLLQLANPNEFAIDAGYARTLSDKISLALTFRYIRSSIGKTIDNNGNGTGSAFTGDIAAFYNGLNQEGQGFTAGLILANAGASKINQGNGNAGFIPARIGAGAGYTYPLDEDSRISFSAELNKSLAPLIPEGPNGMEEYSRYSVFKSYSEGLSNSALSIAGGAEYNYKELFSARVGYFSESKAYGGRKYMSAGIGAHVKQFGFNFAYIVPTGRNAGAYALSNTLHFGLTFTPALSNQ</sequence>
<feature type="signal peptide" evidence="1">
    <location>
        <begin position="1"/>
        <end position="30"/>
    </location>
</feature>
<dbReference type="InterPro" id="IPR047799">
    <property type="entry name" value="T9SS_OM_PorV"/>
</dbReference>
<feature type="chain" id="PRO_5020440522" description="Type IX secretion system protein PorV domain-containing protein" evidence="1">
    <location>
        <begin position="31"/>
        <end position="375"/>
    </location>
</feature>
<evidence type="ECO:0000259" key="2">
    <source>
        <dbReference type="Pfam" id="PF19572"/>
    </source>
</evidence>
<keyword evidence="4" id="KW-1185">Reference proteome</keyword>
<dbReference type="EMBL" id="SGXA01000001">
    <property type="protein sequence ID" value="RZS74626.1"/>
    <property type="molecule type" value="Genomic_DNA"/>
</dbReference>
<evidence type="ECO:0000313" key="4">
    <source>
        <dbReference type="Proteomes" id="UP000293874"/>
    </source>
</evidence>
<dbReference type="AlphaFoldDB" id="A0A4V2F1Q8"/>
<keyword evidence="1" id="KW-0732">Signal</keyword>
<organism evidence="3 4">
    <name type="scientific">Pseudobacter ginsenosidimutans</name>
    <dbReference type="NCBI Taxonomy" id="661488"/>
    <lineage>
        <taxon>Bacteria</taxon>
        <taxon>Pseudomonadati</taxon>
        <taxon>Bacteroidota</taxon>
        <taxon>Chitinophagia</taxon>
        <taxon>Chitinophagales</taxon>
        <taxon>Chitinophagaceae</taxon>
        <taxon>Pseudobacter</taxon>
    </lineage>
</organism>
<reference evidence="3 4" key="1">
    <citation type="submission" date="2019-02" db="EMBL/GenBank/DDBJ databases">
        <title>Genomic Encyclopedia of Type Strains, Phase IV (KMG-IV): sequencing the most valuable type-strain genomes for metagenomic binning, comparative biology and taxonomic classification.</title>
        <authorList>
            <person name="Goeker M."/>
        </authorList>
    </citation>
    <scope>NUCLEOTIDE SEQUENCE [LARGE SCALE GENOMIC DNA]</scope>
    <source>
        <strain evidence="3 4">DSM 18116</strain>
    </source>
</reference>
<proteinExistence type="predicted"/>
<dbReference type="Proteomes" id="UP000293874">
    <property type="component" value="Unassembled WGS sequence"/>
</dbReference>
<evidence type="ECO:0000313" key="3">
    <source>
        <dbReference type="EMBL" id="RZS74626.1"/>
    </source>
</evidence>
<gene>
    <name evidence="3" type="ORF">EV199_0475</name>
</gene>
<accession>A0A4V2F1Q8</accession>
<comment type="caution">
    <text evidence="3">The sequence shown here is derived from an EMBL/GenBank/DDBJ whole genome shotgun (WGS) entry which is preliminary data.</text>
</comment>
<feature type="domain" description="Type IX secretion system protein PorV" evidence="2">
    <location>
        <begin position="34"/>
        <end position="266"/>
    </location>
</feature>
<dbReference type="PROSITE" id="PS51257">
    <property type="entry name" value="PROKAR_LIPOPROTEIN"/>
    <property type="match status" value="1"/>
</dbReference>
<dbReference type="NCBIfam" id="NF033709">
    <property type="entry name" value="PorV_fam"/>
    <property type="match status" value="1"/>
</dbReference>
<evidence type="ECO:0000256" key="1">
    <source>
        <dbReference type="SAM" id="SignalP"/>
    </source>
</evidence>